<proteinExistence type="predicted"/>
<protein>
    <submittedName>
        <fullName evidence="1">10965_t:CDS:1</fullName>
    </submittedName>
</protein>
<name>A0ACA9RET7_9GLOM</name>
<sequence>YDGIKQSVIAVRARTNVQTCSLYVTLSSNSEVLVKNEVGQSIFYEFSLEK</sequence>
<evidence type="ECO:0000313" key="2">
    <source>
        <dbReference type="Proteomes" id="UP000789366"/>
    </source>
</evidence>
<keyword evidence="2" id="KW-1185">Reference proteome</keyword>
<dbReference type="EMBL" id="CAJVPW010067910">
    <property type="protein sequence ID" value="CAG8789776.1"/>
    <property type="molecule type" value="Genomic_DNA"/>
</dbReference>
<accession>A0ACA9RET7</accession>
<reference evidence="1" key="1">
    <citation type="submission" date="2021-06" db="EMBL/GenBank/DDBJ databases">
        <authorList>
            <person name="Kallberg Y."/>
            <person name="Tangrot J."/>
            <person name="Rosling A."/>
        </authorList>
    </citation>
    <scope>NUCLEOTIDE SEQUENCE</scope>
    <source>
        <strain evidence="1">28 12/20/2015</strain>
    </source>
</reference>
<comment type="caution">
    <text evidence="1">The sequence shown here is derived from an EMBL/GenBank/DDBJ whole genome shotgun (WGS) entry which is preliminary data.</text>
</comment>
<feature type="non-terminal residue" evidence="1">
    <location>
        <position position="50"/>
    </location>
</feature>
<feature type="non-terminal residue" evidence="1">
    <location>
        <position position="1"/>
    </location>
</feature>
<organism evidence="1 2">
    <name type="scientific">Cetraspora pellucida</name>
    <dbReference type="NCBI Taxonomy" id="1433469"/>
    <lineage>
        <taxon>Eukaryota</taxon>
        <taxon>Fungi</taxon>
        <taxon>Fungi incertae sedis</taxon>
        <taxon>Mucoromycota</taxon>
        <taxon>Glomeromycotina</taxon>
        <taxon>Glomeromycetes</taxon>
        <taxon>Diversisporales</taxon>
        <taxon>Gigasporaceae</taxon>
        <taxon>Cetraspora</taxon>
    </lineage>
</organism>
<evidence type="ECO:0000313" key="1">
    <source>
        <dbReference type="EMBL" id="CAG8789776.1"/>
    </source>
</evidence>
<dbReference type="Proteomes" id="UP000789366">
    <property type="component" value="Unassembled WGS sequence"/>
</dbReference>
<gene>
    <name evidence="1" type="ORF">SPELUC_LOCUS17123</name>
</gene>